<organism evidence="2 3">
    <name type="scientific">Campylobacter curvus (strain 525.92)</name>
    <dbReference type="NCBI Taxonomy" id="360105"/>
    <lineage>
        <taxon>Bacteria</taxon>
        <taxon>Pseudomonadati</taxon>
        <taxon>Campylobacterota</taxon>
        <taxon>Epsilonproteobacteria</taxon>
        <taxon>Campylobacterales</taxon>
        <taxon>Campylobacteraceae</taxon>
        <taxon>Campylobacter</taxon>
    </lineage>
</organism>
<keyword evidence="1" id="KW-0812">Transmembrane</keyword>
<evidence type="ECO:0000313" key="2">
    <source>
        <dbReference type="EMBL" id="EAU00510.1"/>
    </source>
</evidence>
<evidence type="ECO:0000256" key="1">
    <source>
        <dbReference type="SAM" id="Phobius"/>
    </source>
</evidence>
<dbReference type="SUPFAM" id="SSF81342">
    <property type="entry name" value="Transmembrane di-heme cytochromes"/>
    <property type="match status" value="1"/>
</dbReference>
<feature type="transmembrane region" description="Helical" evidence="1">
    <location>
        <begin position="20"/>
        <end position="38"/>
    </location>
</feature>
<name>A7GYQ4_CAMC5</name>
<feature type="transmembrane region" description="Helical" evidence="1">
    <location>
        <begin position="160"/>
        <end position="178"/>
    </location>
</feature>
<dbReference type="EMBL" id="CP000767">
    <property type="protein sequence ID" value="EAU00510.1"/>
    <property type="molecule type" value="Genomic_DNA"/>
</dbReference>
<evidence type="ECO:0000313" key="3">
    <source>
        <dbReference type="Proteomes" id="UP000006380"/>
    </source>
</evidence>
<feature type="transmembrane region" description="Helical" evidence="1">
    <location>
        <begin position="44"/>
        <end position="65"/>
    </location>
</feature>
<proteinExistence type="predicted"/>
<protein>
    <submittedName>
        <fullName evidence="2">Hypothetical membrane protein (DUF4405 domain)</fullName>
    </submittedName>
</protein>
<dbReference type="HOGENOM" id="CLU_076881_0_0_7"/>
<reference evidence="2" key="1">
    <citation type="submission" date="2016-07" db="EMBL/GenBank/DDBJ databases">
        <title>Comparative genomics of the Campylobacter concisus group.</title>
        <authorList>
            <person name="Miller W.G."/>
            <person name="Yee E."/>
            <person name="Chapman M.H."/>
            <person name="Huynh S."/>
            <person name="Bono J.L."/>
            <person name="On S.L.W."/>
            <person name="StLeger J."/>
            <person name="Foster G."/>
            <person name="Parker C.T."/>
        </authorList>
    </citation>
    <scope>NUCLEOTIDE SEQUENCE</scope>
    <source>
        <strain evidence="2">525.92</strain>
    </source>
</reference>
<keyword evidence="1" id="KW-0472">Membrane</keyword>
<dbReference type="GO" id="GO:0022904">
    <property type="term" value="P:respiratory electron transport chain"/>
    <property type="evidence" value="ECO:0007669"/>
    <property type="project" value="InterPro"/>
</dbReference>
<keyword evidence="1" id="KW-1133">Transmembrane helix</keyword>
<feature type="transmembrane region" description="Helical" evidence="1">
    <location>
        <begin position="77"/>
        <end position="100"/>
    </location>
</feature>
<dbReference type="Proteomes" id="UP000006380">
    <property type="component" value="Chromosome"/>
</dbReference>
<dbReference type="InterPro" id="IPR016174">
    <property type="entry name" value="Di-haem_cyt_TM"/>
</dbReference>
<dbReference type="AlphaFoldDB" id="A7GYQ4"/>
<dbReference type="RefSeq" id="WP_011992343.1">
    <property type="nucleotide sequence ID" value="NC_009715.2"/>
</dbReference>
<sequence>MPNPLKFKNLSRKTHIRSTLAFMMICALVALMSYKRIGEATHEILGISMITLVCFHCTLNLQWLKSAFKTRPKLSKILSLSINLASLICLLGLLFSALFVSKYVFSFLGLHNGASTARTVHLLAAYWGFMFICLHIGLHIDTLTKMTSSTLKRNGIFMKFCLKALFFVTAIYGAYAFYKRYIGAYMLLKNEFAFFDFGENLALFFADHIAMMTSFALCGYLAQKLLKRLDTLSYLP</sequence>
<dbReference type="STRING" id="360105.CCV52592_1954"/>
<feature type="transmembrane region" description="Helical" evidence="1">
    <location>
        <begin position="120"/>
        <end position="140"/>
    </location>
</feature>
<keyword evidence="3" id="KW-1185">Reference proteome</keyword>
<dbReference type="GO" id="GO:0016020">
    <property type="term" value="C:membrane"/>
    <property type="evidence" value="ECO:0007669"/>
    <property type="project" value="InterPro"/>
</dbReference>
<feature type="transmembrane region" description="Helical" evidence="1">
    <location>
        <begin position="201"/>
        <end position="222"/>
    </location>
</feature>
<gene>
    <name evidence="2" type="ORF">CCV52592_1954</name>
</gene>
<dbReference type="KEGG" id="ccv:CCV52592_1954"/>
<accession>A7GYQ4</accession>
<dbReference type="OrthoDB" id="9779183at2"/>